<comment type="similarity">
    <text evidence="1">Belongs to the bacterial AtpI family.</text>
</comment>
<dbReference type="InterPro" id="IPR016989">
    <property type="entry name" value="Atp1_alphaprobac"/>
</dbReference>
<dbReference type="Pfam" id="PF09527">
    <property type="entry name" value="ATPase_gene1"/>
    <property type="match status" value="1"/>
</dbReference>
<keyword evidence="2" id="KW-0812">Transmembrane</keyword>
<evidence type="ECO:0000256" key="2">
    <source>
        <dbReference type="SAM" id="Phobius"/>
    </source>
</evidence>
<feature type="transmembrane region" description="Helical" evidence="2">
    <location>
        <begin position="49"/>
        <end position="69"/>
    </location>
</feature>
<comment type="caution">
    <text evidence="3">The sequence shown here is derived from an EMBL/GenBank/DDBJ whole genome shotgun (WGS) entry which is preliminary data.</text>
</comment>
<dbReference type="EMBL" id="JAZDRP010000002">
    <property type="protein sequence ID" value="MEE2525282.1"/>
    <property type="molecule type" value="Genomic_DNA"/>
</dbReference>
<proteinExistence type="inferred from homology"/>
<organism evidence="3 4">
    <name type="scientific">Hyphobacterium lacteum</name>
    <dbReference type="NCBI Taxonomy" id="3116575"/>
    <lineage>
        <taxon>Bacteria</taxon>
        <taxon>Pseudomonadati</taxon>
        <taxon>Pseudomonadota</taxon>
        <taxon>Alphaproteobacteria</taxon>
        <taxon>Maricaulales</taxon>
        <taxon>Maricaulaceae</taxon>
        <taxon>Hyphobacterium</taxon>
    </lineage>
</organism>
<keyword evidence="1" id="KW-0375">Hydrogen ion transport</keyword>
<dbReference type="Proteomes" id="UP001354971">
    <property type="component" value="Unassembled WGS sequence"/>
</dbReference>
<dbReference type="PIRSF" id="PIRSF032126">
    <property type="entry name" value="F0F1_ATP_synthase_subunit_I"/>
    <property type="match status" value="1"/>
</dbReference>
<keyword evidence="4" id="KW-1185">Reference proteome</keyword>
<evidence type="ECO:0000313" key="3">
    <source>
        <dbReference type="EMBL" id="MEE2525282.1"/>
    </source>
</evidence>
<protein>
    <recommendedName>
        <fullName evidence="1">ATP synthase protein I</fullName>
    </recommendedName>
</protein>
<keyword evidence="1" id="KW-0813">Transport</keyword>
<gene>
    <name evidence="3" type="ORF">V0U79_02815</name>
</gene>
<name>A0ABU7LN25_9PROT</name>
<keyword evidence="1" id="KW-0406">Ion transport</keyword>
<sequence>MSDNDDPDRSQPDAQLAEFEKRLNAKLEARRAQESKYDRPNSNGWAIGFRYGTEFIVGVLVGAALGFLVDRFLGIAPFGILIGTLIGFGAGTLNVVRAAKELGERSQR</sequence>
<keyword evidence="2" id="KW-1133">Transmembrane helix</keyword>
<comment type="function">
    <text evidence="1">A possible function for this protein is to guide the assembly of the membrane sector of the ATPase enzyme complex.</text>
</comment>
<dbReference type="InterPro" id="IPR032820">
    <property type="entry name" value="ATPase_put"/>
</dbReference>
<reference evidence="3 4" key="1">
    <citation type="submission" date="2024-01" db="EMBL/GenBank/DDBJ databases">
        <title>Hyphobacterium bacterium isolated from marine sediment.</title>
        <authorList>
            <person name="Zhao S."/>
        </authorList>
    </citation>
    <scope>NUCLEOTIDE SEQUENCE [LARGE SCALE GENOMIC DNA]</scope>
    <source>
        <strain evidence="4">HN65</strain>
    </source>
</reference>
<accession>A0ABU7LN25</accession>
<feature type="transmembrane region" description="Helical" evidence="2">
    <location>
        <begin position="75"/>
        <end position="96"/>
    </location>
</feature>
<dbReference type="RefSeq" id="WP_330197946.1">
    <property type="nucleotide sequence ID" value="NZ_JAZDRP010000002.1"/>
</dbReference>
<evidence type="ECO:0000313" key="4">
    <source>
        <dbReference type="Proteomes" id="UP001354971"/>
    </source>
</evidence>
<keyword evidence="1 2" id="KW-0472">Membrane</keyword>
<evidence type="ECO:0000256" key="1">
    <source>
        <dbReference type="PIRNR" id="PIRNR032126"/>
    </source>
</evidence>